<dbReference type="RefSeq" id="WP_343791707.1">
    <property type="nucleotide sequence ID" value="NZ_BAAAEU010000018.1"/>
</dbReference>
<name>A0ABP3TWF2_9GAMM</name>
<feature type="transmembrane region" description="Helical" evidence="1">
    <location>
        <begin position="74"/>
        <end position="96"/>
    </location>
</feature>
<evidence type="ECO:0000313" key="3">
    <source>
        <dbReference type="Proteomes" id="UP001501523"/>
    </source>
</evidence>
<protein>
    <submittedName>
        <fullName evidence="2">Uncharacterized protein</fullName>
    </submittedName>
</protein>
<evidence type="ECO:0000256" key="1">
    <source>
        <dbReference type="SAM" id="Phobius"/>
    </source>
</evidence>
<sequence length="102" mass="11908">MQRNRWRSLAMACRFLLALARYQMQRWRETVSYKMRCVLAFVCTLLALLPSYVFGQLPKGWLDLLLDHLYTPQGAFIVIVLLYLAALNFTFGLVSYKVARTL</sequence>
<dbReference type="Proteomes" id="UP001501523">
    <property type="component" value="Unassembled WGS sequence"/>
</dbReference>
<proteinExistence type="predicted"/>
<reference evidence="3" key="1">
    <citation type="journal article" date="2019" name="Int. J. Syst. Evol. Microbiol.">
        <title>The Global Catalogue of Microorganisms (GCM) 10K type strain sequencing project: providing services to taxonomists for standard genome sequencing and annotation.</title>
        <authorList>
            <consortium name="The Broad Institute Genomics Platform"/>
            <consortium name="The Broad Institute Genome Sequencing Center for Infectious Disease"/>
            <person name="Wu L."/>
            <person name="Ma J."/>
        </authorList>
    </citation>
    <scope>NUCLEOTIDE SEQUENCE [LARGE SCALE GENOMIC DNA]</scope>
    <source>
        <strain evidence="3">JCM 15421</strain>
    </source>
</reference>
<comment type="caution">
    <text evidence="2">The sequence shown here is derived from an EMBL/GenBank/DDBJ whole genome shotgun (WGS) entry which is preliminary data.</text>
</comment>
<keyword evidence="1" id="KW-0812">Transmembrane</keyword>
<keyword evidence="3" id="KW-1185">Reference proteome</keyword>
<evidence type="ECO:0000313" key="2">
    <source>
        <dbReference type="EMBL" id="GAA0718075.1"/>
    </source>
</evidence>
<keyword evidence="1" id="KW-1133">Transmembrane helix</keyword>
<gene>
    <name evidence="2" type="ORF">GCM10009105_25520</name>
</gene>
<accession>A0ABP3TWF2</accession>
<organism evidence="2 3">
    <name type="scientific">Dokdonella soli</name>
    <dbReference type="NCBI Taxonomy" id="529810"/>
    <lineage>
        <taxon>Bacteria</taxon>
        <taxon>Pseudomonadati</taxon>
        <taxon>Pseudomonadota</taxon>
        <taxon>Gammaproteobacteria</taxon>
        <taxon>Lysobacterales</taxon>
        <taxon>Rhodanobacteraceae</taxon>
        <taxon>Dokdonella</taxon>
    </lineage>
</organism>
<dbReference type="EMBL" id="BAAAEU010000018">
    <property type="protein sequence ID" value="GAA0718075.1"/>
    <property type="molecule type" value="Genomic_DNA"/>
</dbReference>
<keyword evidence="1" id="KW-0472">Membrane</keyword>